<dbReference type="Gene3D" id="1.20.5.190">
    <property type="match status" value="1"/>
</dbReference>
<sequence>MVDQTTFEGAADDSTGADTAALRAEIERLREDLSRLVEDVSTLARDRTKAAAEDVERWTNERADEFRESVRAQPLTSCALSLAVGAILGAIFLRD</sequence>
<dbReference type="RefSeq" id="WP_153478582.1">
    <property type="nucleotide sequence ID" value="NZ_VWNA01000001.1"/>
</dbReference>
<evidence type="ECO:0000313" key="2">
    <source>
        <dbReference type="EMBL" id="MQT11653.1"/>
    </source>
</evidence>
<gene>
    <name evidence="2" type="ORF">F0357_02980</name>
</gene>
<dbReference type="AlphaFoldDB" id="A0A6A7XYU2"/>
<keyword evidence="1" id="KW-0175">Coiled coil</keyword>
<reference evidence="2 3" key="1">
    <citation type="submission" date="2019-09" db="EMBL/GenBank/DDBJ databases">
        <title>Segnochrobactrum spirostomi gen. nov., sp. nov., isolated from the ciliate Spirostomum cf. yagiui and description of a novel family, Segnochrobactraceae fam. nov. within the order Rhizobiales of the class Alphaproteobacteria.</title>
        <authorList>
            <person name="Akter S."/>
            <person name="Shazib S.U.A."/>
            <person name="Shin M.K."/>
        </authorList>
    </citation>
    <scope>NUCLEOTIDE SEQUENCE [LARGE SCALE GENOMIC DNA]</scope>
    <source>
        <strain evidence="2 3">Sp-1</strain>
    </source>
</reference>
<evidence type="ECO:0008006" key="4">
    <source>
        <dbReference type="Google" id="ProtNLM"/>
    </source>
</evidence>
<dbReference type="EMBL" id="VWNA01000001">
    <property type="protein sequence ID" value="MQT11653.1"/>
    <property type="molecule type" value="Genomic_DNA"/>
</dbReference>
<comment type="caution">
    <text evidence="2">The sequence shown here is derived from an EMBL/GenBank/DDBJ whole genome shotgun (WGS) entry which is preliminary data.</text>
</comment>
<keyword evidence="3" id="KW-1185">Reference proteome</keyword>
<proteinExistence type="predicted"/>
<protein>
    <recommendedName>
        <fullName evidence="4">DUF883 domain-containing protein</fullName>
    </recommendedName>
</protein>
<dbReference type="Proteomes" id="UP000332515">
    <property type="component" value="Unassembled WGS sequence"/>
</dbReference>
<evidence type="ECO:0000256" key="1">
    <source>
        <dbReference type="SAM" id="Coils"/>
    </source>
</evidence>
<feature type="coiled-coil region" evidence="1">
    <location>
        <begin position="19"/>
        <end position="46"/>
    </location>
</feature>
<evidence type="ECO:0000313" key="3">
    <source>
        <dbReference type="Proteomes" id="UP000332515"/>
    </source>
</evidence>
<accession>A0A6A7XYU2</accession>
<organism evidence="2 3">
    <name type="scientific">Segnochrobactrum spirostomi</name>
    <dbReference type="NCBI Taxonomy" id="2608987"/>
    <lineage>
        <taxon>Bacteria</taxon>
        <taxon>Pseudomonadati</taxon>
        <taxon>Pseudomonadota</taxon>
        <taxon>Alphaproteobacteria</taxon>
        <taxon>Hyphomicrobiales</taxon>
        <taxon>Segnochrobactraceae</taxon>
        <taxon>Segnochrobactrum</taxon>
    </lineage>
</organism>
<name>A0A6A7XYU2_9HYPH</name>